<proteinExistence type="predicted"/>
<accession>A0ACB7YTD9</accession>
<protein>
    <submittedName>
        <fullName evidence="1">Uncharacterized protein</fullName>
    </submittedName>
</protein>
<comment type="caution">
    <text evidence="1">The sequence shown here is derived from an EMBL/GenBank/DDBJ whole genome shotgun (WGS) entry which is preliminary data.</text>
</comment>
<dbReference type="Proteomes" id="UP000828048">
    <property type="component" value="Chromosome 11"/>
</dbReference>
<gene>
    <name evidence="1" type="ORF">Vadar_032455</name>
</gene>
<sequence>MGSEFSENLLTNGNHAGEEKLKDKLWIETKKLWVVAGPAIFTRFSNFGTQIIAQAFIGHIGSTQLAGFALVVTVIVSLELWYNTVLILLTGNMANAEIAIDALSICLNINGWEMMISLGFLAAAGVRVSNELGRGSSKAAKFSIVNVVITSFFIGLVLFALCLLFRGRIAYIFTENTEVVAAVESLSTLLAFSILLNSVQPVLSGVAIGAGWQSIVAYVNLASYYVVGVPVGAVLGYVFDFGVRGVWIGMMFGILVQTVVIVIITSKTDWDKQKDLTASVYLNMDNNIEHRLLGSEEEDPTDLKLRVWVESKKIWRVAAPGILARVSQFGLMVVTQSFIGHISEFDLAAYALVQTLTVRFANGILLGMSSATETLCGQAFGAGQHHMMVSSGVMLCLELWYNSILVLIAGYMSNAEIAISAFSICLNISAWEFMLCLGFLGAACVRVANELGRGDAKAVKFSIKVILTTSVILGLVFFILCLIFGDDIGYLFTSNEEVVDTVAELSVLLAFTMLLNSIQPVLTGVAVGAGLQGTVAIINLCCYYVIGIPLGALLAYLAGLEIKGIWIGMLTGVAIQILALAFMVWRTDWDLQVKKASERLDQWFLKPSEEPDEGLNHA</sequence>
<organism evidence="1 2">
    <name type="scientific">Vaccinium darrowii</name>
    <dbReference type="NCBI Taxonomy" id="229202"/>
    <lineage>
        <taxon>Eukaryota</taxon>
        <taxon>Viridiplantae</taxon>
        <taxon>Streptophyta</taxon>
        <taxon>Embryophyta</taxon>
        <taxon>Tracheophyta</taxon>
        <taxon>Spermatophyta</taxon>
        <taxon>Magnoliopsida</taxon>
        <taxon>eudicotyledons</taxon>
        <taxon>Gunneridae</taxon>
        <taxon>Pentapetalae</taxon>
        <taxon>asterids</taxon>
        <taxon>Ericales</taxon>
        <taxon>Ericaceae</taxon>
        <taxon>Vaccinioideae</taxon>
        <taxon>Vaccinieae</taxon>
        <taxon>Vaccinium</taxon>
    </lineage>
</organism>
<evidence type="ECO:0000313" key="1">
    <source>
        <dbReference type="EMBL" id="KAH7856074.1"/>
    </source>
</evidence>
<dbReference type="EMBL" id="CM037161">
    <property type="protein sequence ID" value="KAH7856074.1"/>
    <property type="molecule type" value="Genomic_DNA"/>
</dbReference>
<evidence type="ECO:0000313" key="2">
    <source>
        <dbReference type="Proteomes" id="UP000828048"/>
    </source>
</evidence>
<reference evidence="1 2" key="1">
    <citation type="journal article" date="2021" name="Hortic Res">
        <title>High-quality reference genome and annotation aids understanding of berry development for evergreen blueberry (Vaccinium darrowii).</title>
        <authorList>
            <person name="Yu J."/>
            <person name="Hulse-Kemp A.M."/>
            <person name="Babiker E."/>
            <person name="Staton M."/>
        </authorList>
    </citation>
    <scope>NUCLEOTIDE SEQUENCE [LARGE SCALE GENOMIC DNA]</scope>
    <source>
        <strain evidence="2">cv. NJ 8807/NJ 8810</strain>
        <tissue evidence="1">Young leaf</tissue>
    </source>
</reference>
<name>A0ACB7YTD9_9ERIC</name>
<keyword evidence="2" id="KW-1185">Reference proteome</keyword>